<feature type="compositionally biased region" description="Low complexity" evidence="1">
    <location>
        <begin position="272"/>
        <end position="290"/>
    </location>
</feature>
<feature type="compositionally biased region" description="Basic and acidic residues" evidence="1">
    <location>
        <begin position="251"/>
        <end position="260"/>
    </location>
</feature>
<accession>A0A5R9GD92</accession>
<keyword evidence="4" id="KW-1185">Reference proteome</keyword>
<evidence type="ECO:0000256" key="1">
    <source>
        <dbReference type="SAM" id="MobiDB-lite"/>
    </source>
</evidence>
<evidence type="ECO:0008006" key="5">
    <source>
        <dbReference type="Google" id="ProtNLM"/>
    </source>
</evidence>
<feature type="region of interest" description="Disordered" evidence="1">
    <location>
        <begin position="246"/>
        <end position="290"/>
    </location>
</feature>
<keyword evidence="2" id="KW-0732">Signal</keyword>
<dbReference type="RefSeq" id="WP_138195990.1">
    <property type="nucleotide sequence ID" value="NZ_VCIW01000014.1"/>
</dbReference>
<organism evidence="3 4">
    <name type="scientific">Paenibacillus antri</name>
    <dbReference type="NCBI Taxonomy" id="2582848"/>
    <lineage>
        <taxon>Bacteria</taxon>
        <taxon>Bacillati</taxon>
        <taxon>Bacillota</taxon>
        <taxon>Bacilli</taxon>
        <taxon>Bacillales</taxon>
        <taxon>Paenibacillaceae</taxon>
        <taxon>Paenibacillus</taxon>
    </lineage>
</organism>
<reference evidence="3 4" key="1">
    <citation type="submission" date="2019-05" db="EMBL/GenBank/DDBJ databases">
        <authorList>
            <person name="Narsing Rao M.P."/>
            <person name="Li W.J."/>
        </authorList>
    </citation>
    <scope>NUCLEOTIDE SEQUENCE [LARGE SCALE GENOMIC DNA]</scope>
    <source>
        <strain evidence="3 4">SYSU_K30003</strain>
    </source>
</reference>
<dbReference type="AlphaFoldDB" id="A0A5R9GD92"/>
<feature type="chain" id="PRO_5038339738" description="SHOCT domain-containing protein" evidence="2">
    <location>
        <begin position="25"/>
        <end position="290"/>
    </location>
</feature>
<sequence>MNRMKMMTASALAFSLAIGGIAFANLQAEAAALPDDSAAAASVAESTSATGDRAFRGGARGFFGLDAIQDDLATYLSLDAATLREKLQTQTLAAIAEAQGISRADLTAKLTALIESAIAEADADSPLQALDAAKAAEQLLDRTDAFFGGKEGHRGGGGKGWMSSVTSELQSLLGLTESELQAALREGKTLADIAGEQGVDVQAVIDLQAKRMTEKLDGALAAGTITQDQYDARKAEIVDRATDMVNNGWSRGDRGPDGHGGRGFGGGMKQGATAPSDAAAPTTSTADVSA</sequence>
<evidence type="ECO:0000313" key="3">
    <source>
        <dbReference type="EMBL" id="TLS50623.1"/>
    </source>
</evidence>
<evidence type="ECO:0000256" key="2">
    <source>
        <dbReference type="SAM" id="SignalP"/>
    </source>
</evidence>
<dbReference type="OrthoDB" id="2376193at2"/>
<protein>
    <recommendedName>
        <fullName evidence="5">SHOCT domain-containing protein</fullName>
    </recommendedName>
</protein>
<feature type="signal peptide" evidence="2">
    <location>
        <begin position="1"/>
        <end position="24"/>
    </location>
</feature>
<dbReference type="EMBL" id="VCIW01000014">
    <property type="protein sequence ID" value="TLS50623.1"/>
    <property type="molecule type" value="Genomic_DNA"/>
</dbReference>
<comment type="caution">
    <text evidence="3">The sequence shown here is derived from an EMBL/GenBank/DDBJ whole genome shotgun (WGS) entry which is preliminary data.</text>
</comment>
<proteinExistence type="predicted"/>
<evidence type="ECO:0000313" key="4">
    <source>
        <dbReference type="Proteomes" id="UP000309676"/>
    </source>
</evidence>
<dbReference type="Proteomes" id="UP000309676">
    <property type="component" value="Unassembled WGS sequence"/>
</dbReference>
<name>A0A5R9GD92_9BACL</name>
<gene>
    <name evidence="3" type="ORF">FE782_19880</name>
</gene>